<proteinExistence type="predicted"/>
<dbReference type="InterPro" id="IPR014456">
    <property type="entry name" value="UCP010244_IM"/>
</dbReference>
<sequence>MIRIVFTILAGVLLGGVVHLVSVLALPRIASQDAYSRLTPMTKLNEVTQLPLADPSNSPMPLMDPAFAVAICRYDLSGGPLKLTVPVSQAYTSVSFYTRNEVAYYAINDRSAGKKVIELDLMTEAQHNDIPEDEEVTAADRLIIDSPTTTGLILLKALAPEPGLMPQARASLAASTCKPQTEPVAAKQEAPPPPPAPAPPPPAPRKR</sequence>
<feature type="domain" description="DUF1254" evidence="2">
    <location>
        <begin position="47"/>
        <end position="177"/>
    </location>
</feature>
<gene>
    <name evidence="3" type="ORF">CI1B_08200</name>
</gene>
<dbReference type="OrthoDB" id="1346484at2"/>
<dbReference type="EMBL" id="CAADFC020000004">
    <property type="protein sequence ID" value="VIO65713.1"/>
    <property type="molecule type" value="Genomic_DNA"/>
</dbReference>
<evidence type="ECO:0000313" key="4">
    <source>
        <dbReference type="Proteomes" id="UP000328092"/>
    </source>
</evidence>
<feature type="compositionally biased region" description="Pro residues" evidence="1">
    <location>
        <begin position="190"/>
        <end position="207"/>
    </location>
</feature>
<feature type="region of interest" description="Disordered" evidence="1">
    <location>
        <begin position="169"/>
        <end position="207"/>
    </location>
</feature>
<dbReference type="Pfam" id="PF06863">
    <property type="entry name" value="DUF1254"/>
    <property type="match status" value="1"/>
</dbReference>
<evidence type="ECO:0000313" key="3">
    <source>
        <dbReference type="EMBL" id="VIO65713.1"/>
    </source>
</evidence>
<protein>
    <recommendedName>
        <fullName evidence="2">DUF1254 domain-containing protein</fullName>
    </recommendedName>
</protein>
<accession>A0A508STF6</accession>
<evidence type="ECO:0000259" key="2">
    <source>
        <dbReference type="Pfam" id="PF06863"/>
    </source>
</evidence>
<dbReference type="PIRSF" id="PIRSF010244">
    <property type="entry name" value="UCP010244_imp"/>
    <property type="match status" value="1"/>
</dbReference>
<dbReference type="RefSeq" id="WP_139857542.1">
    <property type="nucleotide sequence ID" value="NZ_CAADFC020000004.1"/>
</dbReference>
<evidence type="ECO:0000256" key="1">
    <source>
        <dbReference type="SAM" id="MobiDB-lite"/>
    </source>
</evidence>
<name>A0A508STF6_9BRAD</name>
<dbReference type="AlphaFoldDB" id="A0A508STF6"/>
<dbReference type="InterPro" id="IPR010679">
    <property type="entry name" value="DUF1254"/>
</dbReference>
<reference evidence="3" key="1">
    <citation type="submission" date="2019-02" db="EMBL/GenBank/DDBJ databases">
        <authorList>
            <person name="Pothier F.J."/>
        </authorList>
    </citation>
    <scope>NUCLEOTIDE SEQUENCE</scope>
    <source>
        <strain evidence="3">CI-1B</strain>
    </source>
</reference>
<keyword evidence="4" id="KW-1185">Reference proteome</keyword>
<organism evidence="3 4">
    <name type="scientific">Bradyrhizobium ivorense</name>
    <dbReference type="NCBI Taxonomy" id="2511166"/>
    <lineage>
        <taxon>Bacteria</taxon>
        <taxon>Pseudomonadati</taxon>
        <taxon>Pseudomonadota</taxon>
        <taxon>Alphaproteobacteria</taxon>
        <taxon>Hyphomicrobiales</taxon>
        <taxon>Nitrobacteraceae</taxon>
        <taxon>Bradyrhizobium</taxon>
    </lineage>
</organism>
<comment type="caution">
    <text evidence="3">The sequence shown here is derived from an EMBL/GenBank/DDBJ whole genome shotgun (WGS) entry which is preliminary data.</text>
</comment>
<dbReference type="Proteomes" id="UP000328092">
    <property type="component" value="Unassembled WGS sequence"/>
</dbReference>